<feature type="coiled-coil region" evidence="3">
    <location>
        <begin position="76"/>
        <end position="110"/>
    </location>
</feature>
<evidence type="ECO:0000256" key="2">
    <source>
        <dbReference type="ARBA" id="ARBA00023186"/>
    </source>
</evidence>
<dbReference type="AlphaFoldDB" id="A0A0F4YSI5"/>
<dbReference type="InterPro" id="IPR002777">
    <property type="entry name" value="PFD_beta-like"/>
</dbReference>
<keyword evidence="3" id="KW-0175">Coiled coil</keyword>
<gene>
    <name evidence="4" type="ORF">T310_5169</name>
</gene>
<keyword evidence="5" id="KW-1185">Reference proteome</keyword>
<dbReference type="Pfam" id="PF01920">
    <property type="entry name" value="Prefoldin_2"/>
    <property type="match status" value="1"/>
</dbReference>
<dbReference type="PANTHER" id="PTHR20903">
    <property type="entry name" value="PREFOLDIN SUBUNIT 1-RELATED"/>
    <property type="match status" value="1"/>
</dbReference>
<dbReference type="GO" id="GO:0044183">
    <property type="term" value="F:protein folding chaperone"/>
    <property type="evidence" value="ECO:0007669"/>
    <property type="project" value="TreeGrafter"/>
</dbReference>
<evidence type="ECO:0000256" key="3">
    <source>
        <dbReference type="SAM" id="Coils"/>
    </source>
</evidence>
<dbReference type="OrthoDB" id="2015447at2759"/>
<protein>
    <recommendedName>
        <fullName evidence="6">Prefoldin subunit 1</fullName>
    </recommendedName>
</protein>
<dbReference type="EMBL" id="LASV01000230">
    <property type="protein sequence ID" value="KKA20806.1"/>
    <property type="molecule type" value="Genomic_DNA"/>
</dbReference>
<comment type="caution">
    <text evidence="4">The sequence shown here is derived from an EMBL/GenBank/DDBJ whole genome shotgun (WGS) entry which is preliminary data.</text>
</comment>
<keyword evidence="2" id="KW-0143">Chaperone</keyword>
<accession>A0A0F4YSI5</accession>
<dbReference type="RefSeq" id="XP_013327418.1">
    <property type="nucleotide sequence ID" value="XM_013471964.1"/>
</dbReference>
<sequence length="121" mass="13630">MSIPNEALQKIVQEIETRAVTAQQQINLVKAQISSKQRDARLVQLTANEIGSLPKDTNVYEGVGKMFVATPIPVIDKRLSAERDELKSDISNLEKKLQYLETTHKNSRENIEQILRSGTRA</sequence>
<dbReference type="InterPro" id="IPR009053">
    <property type="entry name" value="Prefoldin"/>
</dbReference>
<evidence type="ECO:0000256" key="1">
    <source>
        <dbReference type="ARBA" id="ARBA00008045"/>
    </source>
</evidence>
<comment type="similarity">
    <text evidence="1">Belongs to the prefoldin subunit beta family.</text>
</comment>
<dbReference type="CDD" id="cd23164">
    <property type="entry name" value="Prefoldin_1"/>
    <property type="match status" value="1"/>
</dbReference>
<dbReference type="GO" id="GO:0016272">
    <property type="term" value="C:prefoldin complex"/>
    <property type="evidence" value="ECO:0007669"/>
    <property type="project" value="InterPro"/>
</dbReference>
<dbReference type="GeneID" id="25317514"/>
<evidence type="ECO:0000313" key="5">
    <source>
        <dbReference type="Proteomes" id="UP000053958"/>
    </source>
</evidence>
<dbReference type="PANTHER" id="PTHR20903:SF0">
    <property type="entry name" value="PREFOLDIN SUBUNIT 1"/>
    <property type="match status" value="1"/>
</dbReference>
<dbReference type="Gene3D" id="1.10.287.370">
    <property type="match status" value="1"/>
</dbReference>
<evidence type="ECO:0000313" key="4">
    <source>
        <dbReference type="EMBL" id="KKA20806.1"/>
    </source>
</evidence>
<dbReference type="GO" id="GO:0051082">
    <property type="term" value="F:unfolded protein binding"/>
    <property type="evidence" value="ECO:0007669"/>
    <property type="project" value="InterPro"/>
</dbReference>
<evidence type="ECO:0008006" key="6">
    <source>
        <dbReference type="Google" id="ProtNLM"/>
    </source>
</evidence>
<organism evidence="4 5">
    <name type="scientific">Rasamsonia emersonii (strain ATCC 16479 / CBS 393.64 / IMI 116815)</name>
    <dbReference type="NCBI Taxonomy" id="1408163"/>
    <lineage>
        <taxon>Eukaryota</taxon>
        <taxon>Fungi</taxon>
        <taxon>Dikarya</taxon>
        <taxon>Ascomycota</taxon>
        <taxon>Pezizomycotina</taxon>
        <taxon>Eurotiomycetes</taxon>
        <taxon>Eurotiomycetidae</taxon>
        <taxon>Eurotiales</taxon>
        <taxon>Trichocomaceae</taxon>
        <taxon>Rasamsonia</taxon>
    </lineage>
</organism>
<feature type="coiled-coil region" evidence="3">
    <location>
        <begin position="5"/>
        <end position="32"/>
    </location>
</feature>
<dbReference type="GO" id="GO:0005737">
    <property type="term" value="C:cytoplasm"/>
    <property type="evidence" value="ECO:0007669"/>
    <property type="project" value="TreeGrafter"/>
</dbReference>
<reference evidence="4 5" key="1">
    <citation type="submission" date="2015-04" db="EMBL/GenBank/DDBJ databases">
        <authorList>
            <person name="Heijne W.H."/>
            <person name="Fedorova N.D."/>
            <person name="Nierman W.C."/>
            <person name="Vollebregt A.W."/>
            <person name="Zhao Z."/>
            <person name="Wu L."/>
            <person name="Kumar M."/>
            <person name="Stam H."/>
            <person name="van den Berg M.A."/>
            <person name="Pel H.J."/>
        </authorList>
    </citation>
    <scope>NUCLEOTIDE SEQUENCE [LARGE SCALE GENOMIC DNA]</scope>
    <source>
        <strain evidence="4 5">CBS 393.64</strain>
    </source>
</reference>
<proteinExistence type="inferred from homology"/>
<dbReference type="STRING" id="1408163.A0A0F4YSI5"/>
<dbReference type="SUPFAM" id="SSF46579">
    <property type="entry name" value="Prefoldin"/>
    <property type="match status" value="1"/>
</dbReference>
<dbReference type="Proteomes" id="UP000053958">
    <property type="component" value="Unassembled WGS sequence"/>
</dbReference>
<name>A0A0F4YSI5_RASE3</name>